<evidence type="ECO:0008006" key="4">
    <source>
        <dbReference type="Google" id="ProtNLM"/>
    </source>
</evidence>
<proteinExistence type="predicted"/>
<organism evidence="2 3">
    <name type="scientific">Meloidogyne graminicola</name>
    <dbReference type="NCBI Taxonomy" id="189291"/>
    <lineage>
        <taxon>Eukaryota</taxon>
        <taxon>Metazoa</taxon>
        <taxon>Ecdysozoa</taxon>
        <taxon>Nematoda</taxon>
        <taxon>Chromadorea</taxon>
        <taxon>Rhabditida</taxon>
        <taxon>Tylenchina</taxon>
        <taxon>Tylenchomorpha</taxon>
        <taxon>Tylenchoidea</taxon>
        <taxon>Meloidogynidae</taxon>
        <taxon>Meloidogyninae</taxon>
        <taxon>Meloidogyne</taxon>
    </lineage>
</organism>
<accession>A0A8S9ZLF4</accession>
<dbReference type="AlphaFoldDB" id="A0A8S9ZLF4"/>
<dbReference type="EMBL" id="JABEBT010000065">
    <property type="protein sequence ID" value="KAF7634017.1"/>
    <property type="molecule type" value="Genomic_DNA"/>
</dbReference>
<evidence type="ECO:0000256" key="1">
    <source>
        <dbReference type="SAM" id="SignalP"/>
    </source>
</evidence>
<feature type="chain" id="PRO_5035820918" description="DUF19 domain-containing protein" evidence="1">
    <location>
        <begin position="20"/>
        <end position="189"/>
    </location>
</feature>
<reference evidence="2" key="1">
    <citation type="journal article" date="2020" name="Ecol. Evol.">
        <title>Genome structure and content of the rice root-knot nematode (Meloidogyne graminicola).</title>
        <authorList>
            <person name="Phan N.T."/>
            <person name="Danchin E.G.J."/>
            <person name="Klopp C."/>
            <person name="Perfus-Barbeoch L."/>
            <person name="Kozlowski D.K."/>
            <person name="Koutsovoulos G.D."/>
            <person name="Lopez-Roques C."/>
            <person name="Bouchez O."/>
            <person name="Zahm M."/>
            <person name="Besnard G."/>
            <person name="Bellafiore S."/>
        </authorList>
    </citation>
    <scope>NUCLEOTIDE SEQUENCE</scope>
    <source>
        <strain evidence="2">VN-18</strain>
    </source>
</reference>
<gene>
    <name evidence="2" type="ORF">Mgra_00006542</name>
</gene>
<feature type="signal peptide" evidence="1">
    <location>
        <begin position="1"/>
        <end position="19"/>
    </location>
</feature>
<evidence type="ECO:0000313" key="3">
    <source>
        <dbReference type="Proteomes" id="UP000605970"/>
    </source>
</evidence>
<dbReference type="Proteomes" id="UP000605970">
    <property type="component" value="Unassembled WGS sequence"/>
</dbReference>
<evidence type="ECO:0000313" key="2">
    <source>
        <dbReference type="EMBL" id="KAF7634017.1"/>
    </source>
</evidence>
<name>A0A8S9ZLF4_9BILA</name>
<sequence>MKLNFIIICFLFMICVTNGKYHTKYDIKNVIKQSCQHRADLDSQFCSFLLGLVENPAIAGCKFAIITLTGTLNCEGKWDVQGQTIENNCLRDLNLCSKLVGPSNDMCTEKHKTVIENVSTSNICASLSNAIIKYGKSLCFKSKDIAVDLASEGCKEAVMLITSEPKKICITILESIRMALSTKDKYILY</sequence>
<comment type="caution">
    <text evidence="2">The sequence shown here is derived from an EMBL/GenBank/DDBJ whole genome shotgun (WGS) entry which is preliminary data.</text>
</comment>
<keyword evidence="1" id="KW-0732">Signal</keyword>
<keyword evidence="3" id="KW-1185">Reference proteome</keyword>
<protein>
    <recommendedName>
        <fullName evidence="4">DUF19 domain-containing protein</fullName>
    </recommendedName>
</protein>